<dbReference type="Gene3D" id="3.30.1370.50">
    <property type="entry name" value="R3H-like domain"/>
    <property type="match status" value="1"/>
</dbReference>
<keyword evidence="1" id="KW-0597">Phosphoprotein</keyword>
<gene>
    <name evidence="4" type="ORF">AB6A40_000744</name>
</gene>
<dbReference type="CDD" id="cd02642">
    <property type="entry name" value="R3H_encore_like"/>
    <property type="match status" value="1"/>
</dbReference>
<dbReference type="Proteomes" id="UP001608902">
    <property type="component" value="Unassembled WGS sequence"/>
</dbReference>
<sequence>MRSSGGVEDVKEDEDVSTKTANDESQYSQFRNGKQAKLTKQDVVDDEDCVKVDRTSKLNGECSVNERKPKELAATSMVDESSALRAGDNCKSGKVPFYKAPRPKVLVRSEALCKDDEEAREPRNRYPSSPGSHSFRSDTSLICGSANDSYTDSTGIDLCSFITNTLHKNMKDRQMLLQLEEHMYKLVMDPTRHSEKFPAMSSYNRMLVHRVAAFFGLDHNVDQTGAAVVVNKKAETRIPKIRFASLIQSNIFTDERRRYFRRSATSYEEGYAMAKTDAFVNRRAHSFEIAGQNVSTPYLTPFVDYTYPSPVGMPYIASEPTPARCADFVYGQVIESQGNFYPTNDVSYVGMYPTSDINSVACLATTAQAPRACNWSSSESYTSYESSVELSGSTVSPGSYSPSRASYYPTCGGLETANVPYTNVGIPKSVIDWRQAQFCRSAPDPVRHRSNDSLVCREPSIPEGCAIQSTTRINSEDIGQLETQVYLPSQHSLPIHRASSYGRVDLTPTHLQASSCPSAVYSASPSSCYATNILPGQMDSMNILDQAEYYASQPYVCAISPCYGSPVPPQSMTSPQIAIQHAPHLATVYQNAAFMMSVPPQAYVITESTIPCEPVIQNAMENGAVSLAEETSVPGKIARMHTEKPTVV</sequence>
<dbReference type="PANTHER" id="PTHR15672:SF8">
    <property type="entry name" value="PROTEIN ENCORE"/>
    <property type="match status" value="1"/>
</dbReference>
<dbReference type="AlphaFoldDB" id="A0ABD6E3P3"/>
<dbReference type="Pfam" id="PF01424">
    <property type="entry name" value="R3H"/>
    <property type="match status" value="1"/>
</dbReference>
<reference evidence="4 5" key="1">
    <citation type="submission" date="2024-08" db="EMBL/GenBank/DDBJ databases">
        <title>Gnathostoma spinigerum genome.</title>
        <authorList>
            <person name="Gonzalez-Bertolin B."/>
            <person name="Monzon S."/>
            <person name="Zaballos A."/>
            <person name="Jimenez P."/>
            <person name="Dekumyoy P."/>
            <person name="Varona S."/>
            <person name="Cuesta I."/>
            <person name="Sumanam S."/>
            <person name="Adisakwattana P."/>
            <person name="Gasser R.B."/>
            <person name="Hernandez-Gonzalez A."/>
            <person name="Young N.D."/>
            <person name="Perteguer M.J."/>
        </authorList>
    </citation>
    <scope>NUCLEOTIDE SEQUENCE [LARGE SCALE GENOMIC DNA]</scope>
    <source>
        <strain evidence="4">AL3</strain>
        <tissue evidence="4">Liver</tissue>
    </source>
</reference>
<feature type="compositionally biased region" description="Polar residues" evidence="2">
    <location>
        <begin position="126"/>
        <end position="137"/>
    </location>
</feature>
<name>A0ABD6E3P3_9BILA</name>
<keyword evidence="5" id="KW-1185">Reference proteome</keyword>
<dbReference type="InterPro" id="IPR051937">
    <property type="entry name" value="R3H_domain_containing"/>
</dbReference>
<dbReference type="PANTHER" id="PTHR15672">
    <property type="entry name" value="CAMP-REGULATED PHOSPHOPROTEIN 21 RELATED R3H DOMAIN CONTAINING PROTEIN"/>
    <property type="match status" value="1"/>
</dbReference>
<dbReference type="EMBL" id="JBGFUD010000224">
    <property type="protein sequence ID" value="MFH4974035.1"/>
    <property type="molecule type" value="Genomic_DNA"/>
</dbReference>
<dbReference type="GO" id="GO:0003676">
    <property type="term" value="F:nucleic acid binding"/>
    <property type="evidence" value="ECO:0007669"/>
    <property type="project" value="UniProtKB-UniRule"/>
</dbReference>
<dbReference type="SMART" id="SM00393">
    <property type="entry name" value="R3H"/>
    <property type="match status" value="1"/>
</dbReference>
<proteinExistence type="predicted"/>
<dbReference type="SUPFAM" id="SSF82708">
    <property type="entry name" value="R3H domain"/>
    <property type="match status" value="1"/>
</dbReference>
<feature type="region of interest" description="Disordered" evidence="2">
    <location>
        <begin position="1"/>
        <end position="45"/>
    </location>
</feature>
<feature type="region of interest" description="Disordered" evidence="2">
    <location>
        <begin position="116"/>
        <end position="137"/>
    </location>
</feature>
<evidence type="ECO:0000256" key="1">
    <source>
        <dbReference type="ARBA" id="ARBA00022553"/>
    </source>
</evidence>
<dbReference type="InterPro" id="IPR001374">
    <property type="entry name" value="R3H_dom"/>
</dbReference>
<evidence type="ECO:0000313" key="5">
    <source>
        <dbReference type="Proteomes" id="UP001608902"/>
    </source>
</evidence>
<comment type="caution">
    <text evidence="4">The sequence shown here is derived from an EMBL/GenBank/DDBJ whole genome shotgun (WGS) entry which is preliminary data.</text>
</comment>
<evidence type="ECO:0000256" key="2">
    <source>
        <dbReference type="SAM" id="MobiDB-lite"/>
    </source>
</evidence>
<dbReference type="PROSITE" id="PS51061">
    <property type="entry name" value="R3H"/>
    <property type="match status" value="1"/>
</dbReference>
<feature type="compositionally biased region" description="Polar residues" evidence="2">
    <location>
        <begin position="18"/>
        <end position="32"/>
    </location>
</feature>
<organism evidence="4 5">
    <name type="scientific">Gnathostoma spinigerum</name>
    <dbReference type="NCBI Taxonomy" id="75299"/>
    <lineage>
        <taxon>Eukaryota</taxon>
        <taxon>Metazoa</taxon>
        <taxon>Ecdysozoa</taxon>
        <taxon>Nematoda</taxon>
        <taxon>Chromadorea</taxon>
        <taxon>Rhabditida</taxon>
        <taxon>Spirurina</taxon>
        <taxon>Gnathostomatomorpha</taxon>
        <taxon>Gnathostomatoidea</taxon>
        <taxon>Gnathostomatidae</taxon>
        <taxon>Gnathostoma</taxon>
    </lineage>
</organism>
<evidence type="ECO:0000259" key="3">
    <source>
        <dbReference type="PROSITE" id="PS51061"/>
    </source>
</evidence>
<protein>
    <recommendedName>
        <fullName evidence="3">R3H domain-containing protein</fullName>
    </recommendedName>
</protein>
<accession>A0ABD6E3P3</accession>
<dbReference type="InterPro" id="IPR036867">
    <property type="entry name" value="R3H_dom_sf"/>
</dbReference>
<feature type="domain" description="R3H" evidence="3">
    <location>
        <begin position="173"/>
        <end position="236"/>
    </location>
</feature>
<evidence type="ECO:0000313" key="4">
    <source>
        <dbReference type="EMBL" id="MFH4974035.1"/>
    </source>
</evidence>